<feature type="transmembrane region" description="Helical" evidence="6">
    <location>
        <begin position="428"/>
        <end position="445"/>
    </location>
</feature>
<dbReference type="PANTHER" id="PTHR43791:SF6">
    <property type="entry name" value="TRANSPORTER, PUTATIVE (AFU_ORTHOLOGUE AFUA_1G16690)-RELATED"/>
    <property type="match status" value="1"/>
</dbReference>
<name>A0A409XCM5_PSICY</name>
<keyword evidence="3 6" id="KW-0812">Transmembrane</keyword>
<dbReference type="AlphaFoldDB" id="A0A409XCM5"/>
<proteinExistence type="predicted"/>
<feature type="transmembrane region" description="Helical" evidence="6">
    <location>
        <begin position="395"/>
        <end position="416"/>
    </location>
</feature>
<comment type="caution">
    <text evidence="7">The sequence shown here is derived from an EMBL/GenBank/DDBJ whole genome shotgun (WGS) entry which is preliminary data.</text>
</comment>
<evidence type="ECO:0000256" key="2">
    <source>
        <dbReference type="ARBA" id="ARBA00022448"/>
    </source>
</evidence>
<dbReference type="PANTHER" id="PTHR43791">
    <property type="entry name" value="PERMEASE-RELATED"/>
    <property type="match status" value="1"/>
</dbReference>
<sequence>MQEKDISGDLFVEDRKDSLPDSDDGFLLAVDRRPSAERVLLRKLDTRLLPTIVVIYIMNYIDRTAVTSARLQGLEHDLHLSVQHYFSGSIRRVLSGPNTLEHGLCAVLWGLTSLLAGVTKNFAGLLACRIFIGFPEARRNFVYTIYTVLYQLIGRFLSWINLFIVKELALRSAILYSGLIISNAFGTHGCRYTEWNGGQTWRSSLEMGAVTIFIGLQALWLLPDYPHNTRWLSAAERRLAQARIAEDAGEADEDGVSDTPWEGLKLALKDPKVYLFAMISFSELLGMGFINFFPTLTATLGFSTTITLLIAAPPWILTAILCVVNARHADKTGERFWHISVWWWSVILGFIIAQSTMSVGGRYTSLFFLASGQIGFAMTLVRVSNSIPRPPTKRAASIGIVNGFGNIGNLVSSFVWKVEWSPQYRPSMMIGISSMFVAICLAYVVRMMLIRENRLLDHDEMGALKGTKKERIDQAARLEGITVEEAMNKKRGFRYLY</sequence>
<feature type="transmembrane region" description="Helical" evidence="6">
    <location>
        <begin position="205"/>
        <end position="222"/>
    </location>
</feature>
<dbReference type="InterPro" id="IPR011701">
    <property type="entry name" value="MFS"/>
</dbReference>
<gene>
    <name evidence="7" type="ORF">CVT25_011590</name>
</gene>
<evidence type="ECO:0000313" key="8">
    <source>
        <dbReference type="Proteomes" id="UP000283269"/>
    </source>
</evidence>
<evidence type="ECO:0000313" key="7">
    <source>
        <dbReference type="EMBL" id="PPQ88464.1"/>
    </source>
</evidence>
<evidence type="ECO:0008006" key="9">
    <source>
        <dbReference type="Google" id="ProtNLM"/>
    </source>
</evidence>
<keyword evidence="4 6" id="KW-1133">Transmembrane helix</keyword>
<protein>
    <recommendedName>
        <fullName evidence="9">Major facilitator superfamily (MFS) profile domain-containing protein</fullName>
    </recommendedName>
</protein>
<feature type="transmembrane region" description="Helical" evidence="6">
    <location>
        <begin position="273"/>
        <end position="294"/>
    </location>
</feature>
<evidence type="ECO:0000256" key="1">
    <source>
        <dbReference type="ARBA" id="ARBA00004141"/>
    </source>
</evidence>
<evidence type="ECO:0000256" key="4">
    <source>
        <dbReference type="ARBA" id="ARBA00022989"/>
    </source>
</evidence>
<dbReference type="GO" id="GO:0016020">
    <property type="term" value="C:membrane"/>
    <property type="evidence" value="ECO:0007669"/>
    <property type="project" value="UniProtKB-SubCell"/>
</dbReference>
<feature type="transmembrane region" description="Helical" evidence="6">
    <location>
        <begin position="336"/>
        <end position="357"/>
    </location>
</feature>
<dbReference type="Proteomes" id="UP000283269">
    <property type="component" value="Unassembled WGS sequence"/>
</dbReference>
<dbReference type="GO" id="GO:0022857">
    <property type="term" value="F:transmembrane transporter activity"/>
    <property type="evidence" value="ECO:0007669"/>
    <property type="project" value="InterPro"/>
</dbReference>
<feature type="transmembrane region" description="Helical" evidence="6">
    <location>
        <begin position="300"/>
        <end position="324"/>
    </location>
</feature>
<dbReference type="InParanoid" id="A0A409XCM5"/>
<dbReference type="Pfam" id="PF07690">
    <property type="entry name" value="MFS_1"/>
    <property type="match status" value="1"/>
</dbReference>
<organism evidence="7 8">
    <name type="scientific">Psilocybe cyanescens</name>
    <dbReference type="NCBI Taxonomy" id="93625"/>
    <lineage>
        <taxon>Eukaryota</taxon>
        <taxon>Fungi</taxon>
        <taxon>Dikarya</taxon>
        <taxon>Basidiomycota</taxon>
        <taxon>Agaricomycotina</taxon>
        <taxon>Agaricomycetes</taxon>
        <taxon>Agaricomycetidae</taxon>
        <taxon>Agaricales</taxon>
        <taxon>Agaricineae</taxon>
        <taxon>Strophariaceae</taxon>
        <taxon>Psilocybe</taxon>
    </lineage>
</organism>
<dbReference type="InterPro" id="IPR036259">
    <property type="entry name" value="MFS_trans_sf"/>
</dbReference>
<comment type="subcellular location">
    <subcellularLocation>
        <location evidence="1">Membrane</location>
        <topology evidence="1">Multi-pass membrane protein</topology>
    </subcellularLocation>
</comment>
<dbReference type="EMBL" id="NHYD01002079">
    <property type="protein sequence ID" value="PPQ88464.1"/>
    <property type="molecule type" value="Genomic_DNA"/>
</dbReference>
<accession>A0A409XCM5</accession>
<feature type="transmembrane region" description="Helical" evidence="6">
    <location>
        <begin position="363"/>
        <end position="383"/>
    </location>
</feature>
<evidence type="ECO:0000256" key="3">
    <source>
        <dbReference type="ARBA" id="ARBA00022692"/>
    </source>
</evidence>
<dbReference type="OrthoDB" id="2985014at2759"/>
<keyword evidence="2" id="KW-0813">Transport</keyword>
<keyword evidence="8" id="KW-1185">Reference proteome</keyword>
<dbReference type="STRING" id="93625.A0A409XCM5"/>
<dbReference type="Gene3D" id="1.20.1250.20">
    <property type="entry name" value="MFS general substrate transporter like domains"/>
    <property type="match status" value="2"/>
</dbReference>
<dbReference type="FunFam" id="1.20.1250.20:FF:000013">
    <property type="entry name" value="MFS general substrate transporter"/>
    <property type="match status" value="1"/>
</dbReference>
<feature type="transmembrane region" description="Helical" evidence="6">
    <location>
        <begin position="168"/>
        <end position="185"/>
    </location>
</feature>
<evidence type="ECO:0000256" key="5">
    <source>
        <dbReference type="ARBA" id="ARBA00023136"/>
    </source>
</evidence>
<dbReference type="SUPFAM" id="SSF103473">
    <property type="entry name" value="MFS general substrate transporter"/>
    <property type="match status" value="1"/>
</dbReference>
<evidence type="ECO:0000256" key="6">
    <source>
        <dbReference type="SAM" id="Phobius"/>
    </source>
</evidence>
<reference evidence="7 8" key="1">
    <citation type="journal article" date="2018" name="Evol. Lett.">
        <title>Horizontal gene cluster transfer increased hallucinogenic mushroom diversity.</title>
        <authorList>
            <person name="Reynolds H.T."/>
            <person name="Vijayakumar V."/>
            <person name="Gluck-Thaler E."/>
            <person name="Korotkin H.B."/>
            <person name="Matheny P.B."/>
            <person name="Slot J.C."/>
        </authorList>
    </citation>
    <scope>NUCLEOTIDE SEQUENCE [LARGE SCALE GENOMIC DNA]</scope>
    <source>
        <strain evidence="7 8">2631</strain>
    </source>
</reference>
<keyword evidence="5 6" id="KW-0472">Membrane</keyword>
<feature type="transmembrane region" description="Helical" evidence="6">
    <location>
        <begin position="141"/>
        <end position="161"/>
    </location>
</feature>